<feature type="compositionally biased region" description="Polar residues" evidence="1">
    <location>
        <begin position="627"/>
        <end position="636"/>
    </location>
</feature>
<dbReference type="InterPro" id="IPR009604">
    <property type="entry name" value="LsmAD_domain"/>
</dbReference>
<feature type="compositionally biased region" description="Polar residues" evidence="1">
    <location>
        <begin position="404"/>
        <end position="413"/>
    </location>
</feature>
<feature type="compositionally biased region" description="Low complexity" evidence="1">
    <location>
        <begin position="598"/>
        <end position="608"/>
    </location>
</feature>
<evidence type="ECO:0000259" key="2">
    <source>
        <dbReference type="SMART" id="SM01272"/>
    </source>
</evidence>
<dbReference type="GO" id="GO:0010494">
    <property type="term" value="C:cytoplasmic stress granule"/>
    <property type="evidence" value="ECO:0007669"/>
    <property type="project" value="TreeGrafter"/>
</dbReference>
<feature type="compositionally biased region" description="Low complexity" evidence="1">
    <location>
        <begin position="1022"/>
        <end position="1034"/>
    </location>
</feature>
<comment type="caution">
    <text evidence="3">The sequence shown here is derived from an EMBL/GenBank/DDBJ whole genome shotgun (WGS) entry which is preliminary data.</text>
</comment>
<dbReference type="SMART" id="SM01272">
    <property type="entry name" value="LsmAD"/>
    <property type="match status" value="1"/>
</dbReference>
<protein>
    <recommendedName>
        <fullName evidence="2">LsmAD domain-containing protein</fullName>
    </recommendedName>
</protein>
<feature type="region of interest" description="Disordered" evidence="1">
    <location>
        <begin position="762"/>
        <end position="850"/>
    </location>
</feature>
<reference evidence="3" key="1">
    <citation type="submission" date="2020-12" db="EMBL/GenBank/DDBJ databases">
        <authorList>
            <person name="Iha C."/>
        </authorList>
    </citation>
    <scope>NUCLEOTIDE SEQUENCE</scope>
</reference>
<feature type="compositionally biased region" description="Low complexity" evidence="1">
    <location>
        <begin position="637"/>
        <end position="649"/>
    </location>
</feature>
<gene>
    <name evidence="3" type="ORF">OSTQU699_LOCUS4160</name>
</gene>
<dbReference type="Proteomes" id="UP000708148">
    <property type="component" value="Unassembled WGS sequence"/>
</dbReference>
<feature type="compositionally biased region" description="Polar residues" evidence="1">
    <location>
        <begin position="706"/>
        <end position="715"/>
    </location>
</feature>
<feature type="region of interest" description="Disordered" evidence="1">
    <location>
        <begin position="1013"/>
        <end position="1058"/>
    </location>
</feature>
<feature type="compositionally biased region" description="Polar residues" evidence="1">
    <location>
        <begin position="578"/>
        <end position="593"/>
    </location>
</feature>
<dbReference type="AlphaFoldDB" id="A0A8S1IV48"/>
<dbReference type="GO" id="GO:0034063">
    <property type="term" value="P:stress granule assembly"/>
    <property type="evidence" value="ECO:0007669"/>
    <property type="project" value="TreeGrafter"/>
</dbReference>
<feature type="region of interest" description="Disordered" evidence="1">
    <location>
        <begin position="386"/>
        <end position="416"/>
    </location>
</feature>
<feature type="compositionally biased region" description="Polar residues" evidence="1">
    <location>
        <begin position="916"/>
        <end position="925"/>
    </location>
</feature>
<feature type="region of interest" description="Disordered" evidence="1">
    <location>
        <begin position="625"/>
        <end position="731"/>
    </location>
</feature>
<keyword evidence="4" id="KW-1185">Reference proteome</keyword>
<feature type="compositionally biased region" description="Basic and acidic residues" evidence="1">
    <location>
        <begin position="287"/>
        <end position="300"/>
    </location>
</feature>
<dbReference type="Pfam" id="PF06741">
    <property type="entry name" value="LsmAD"/>
    <property type="match status" value="1"/>
</dbReference>
<proteinExistence type="predicted"/>
<feature type="compositionally biased region" description="Basic and acidic residues" evidence="1">
    <location>
        <begin position="768"/>
        <end position="778"/>
    </location>
</feature>
<feature type="compositionally biased region" description="Low complexity" evidence="1">
    <location>
        <begin position="893"/>
        <end position="913"/>
    </location>
</feature>
<feature type="compositionally biased region" description="Basic and acidic residues" evidence="1">
    <location>
        <begin position="341"/>
        <end position="361"/>
    </location>
</feature>
<evidence type="ECO:0000256" key="1">
    <source>
        <dbReference type="SAM" id="MobiDB-lite"/>
    </source>
</evidence>
<dbReference type="OrthoDB" id="2275718at2759"/>
<dbReference type="InterPro" id="IPR045117">
    <property type="entry name" value="ATXN2-like"/>
</dbReference>
<feature type="region of interest" description="Disordered" evidence="1">
    <location>
        <begin position="887"/>
        <end position="940"/>
    </location>
</feature>
<feature type="domain" description="LsmAD" evidence="2">
    <location>
        <begin position="172"/>
        <end position="240"/>
    </location>
</feature>
<sequence>MLGTKNLNIILKRAKRIKNGRTEEDGELQAKLPETMIISANDFVQLRALNVPCGEHVVGSSSAENGIASKARNGFQSDSSAEVPLAVHRCEEHSDVMQGGDAQGDDAVEDAFLGDRIRAHRRPGIHGRQLKKWVPVPEGIPDDAGIEDLAYGCGIGGRDTGWDQFRVNKEKFGVDTTFDESIYTSRLDESKSRYSRADAERIAQEIQSEKTKSTHVALERGLDLENEEGEEALHSAVLNNDAEGLDGPPVSGAQAAPSSFPTSLFPPLQASATKSPNHKAGNGVSPARERIATETTKDGRFQSPATETARQAEPKPAPVTKTSYADILMGRQGTEGSAASPKREPSQMHKQDAAHDRDRAAPKTLMTSQTTLAHSFDAAMEQTGMQQKGPWGRGRGMPKEMNPSHPQRPTGNSAELGGAQKVTWGRGHMVMKLAAGAPLAVGARTSKKAEVEAAVYGSSAVHPKLGNTTQRILPTSVSPNQGGTEFVGPTEMKGIMVTKQAVEDHPLGKGPFGADANKVMEDVIPEAAKGPAAEAPKAALSKADDGPQSLASSPSEGSSPGTRSPTSDLQTPPMENPGCSSAATAQTSPNVVNVPNGPASSPFARSRSAVQPGISYLAKLQMGRQPAVQQPSAHELQTSARSSQASAQQLVTREQELGLQSPPALQKSVEDAAAPRPGKSDGLTGSKASSISKAPVGRNGDIAINSKMTQTTNDLGTKARASKVDSGTSTSLDIGQLSVDGPGLPANSSLLVQPTALTSTELGAATKVEQKPRKDKFTRGRAQGPGDAAHHPAVQPSSMPDASDPVPGGPEQQQCYDRSYQQNTAQVQQQKTRLNPNAQPFKPAPGTFPSYHPMPTPYEVRPSMETYTVLSLAQMHHMSQMAQMGVPRNAQWGPNNASPGGPAPGRSNSGSRGHQPEQNGNTGPNVVTPWPTFPGTGVWHSEEQMHSGAMLSGYGMPGGFPVFMGPAGSYVGAPQDARMWGSHAGSGGPYRGMPPPNGATLLGSAYMHPPVVRWRPKGRSGHSGSRSCTSSSGGLLRVQHRSANRGNDGITRASKASA</sequence>
<accession>A0A8S1IV48</accession>
<name>A0A8S1IV48_9CHLO</name>
<evidence type="ECO:0000313" key="4">
    <source>
        <dbReference type="Proteomes" id="UP000708148"/>
    </source>
</evidence>
<dbReference type="PANTHER" id="PTHR12854:SF7">
    <property type="entry name" value="ATAXIN-2 HOMOLOG"/>
    <property type="match status" value="1"/>
</dbReference>
<feature type="compositionally biased region" description="Low complexity" evidence="1">
    <location>
        <begin position="257"/>
        <end position="268"/>
    </location>
</feature>
<dbReference type="EMBL" id="CAJHUC010000886">
    <property type="protein sequence ID" value="CAD7698801.1"/>
    <property type="molecule type" value="Genomic_DNA"/>
</dbReference>
<feature type="compositionally biased region" description="Polar residues" evidence="1">
    <location>
        <begin position="811"/>
        <end position="820"/>
    </location>
</feature>
<feature type="region of interest" description="Disordered" evidence="1">
    <location>
        <begin position="529"/>
        <end position="608"/>
    </location>
</feature>
<organism evidence="3 4">
    <name type="scientific">Ostreobium quekettii</name>
    <dbReference type="NCBI Taxonomy" id="121088"/>
    <lineage>
        <taxon>Eukaryota</taxon>
        <taxon>Viridiplantae</taxon>
        <taxon>Chlorophyta</taxon>
        <taxon>core chlorophytes</taxon>
        <taxon>Ulvophyceae</taxon>
        <taxon>TCBD clade</taxon>
        <taxon>Bryopsidales</taxon>
        <taxon>Ostreobineae</taxon>
        <taxon>Ostreobiaceae</taxon>
        <taxon>Ostreobium</taxon>
    </lineage>
</organism>
<dbReference type="GO" id="GO:0003729">
    <property type="term" value="F:mRNA binding"/>
    <property type="evidence" value="ECO:0007669"/>
    <property type="project" value="TreeGrafter"/>
</dbReference>
<feature type="compositionally biased region" description="Low complexity" evidence="1">
    <location>
        <begin position="821"/>
        <end position="830"/>
    </location>
</feature>
<dbReference type="PANTHER" id="PTHR12854">
    <property type="entry name" value="ATAXIN 2-RELATED"/>
    <property type="match status" value="1"/>
</dbReference>
<evidence type="ECO:0000313" key="3">
    <source>
        <dbReference type="EMBL" id="CAD7698801.1"/>
    </source>
</evidence>
<feature type="compositionally biased region" description="Low complexity" evidence="1">
    <location>
        <begin position="529"/>
        <end position="567"/>
    </location>
</feature>
<feature type="region of interest" description="Disordered" evidence="1">
    <location>
        <begin position="240"/>
        <end position="361"/>
    </location>
</feature>